<feature type="region of interest" description="Disordered" evidence="1">
    <location>
        <begin position="304"/>
        <end position="367"/>
    </location>
</feature>
<reference evidence="2 3" key="1">
    <citation type="journal article" date="2021" name="MBio">
        <title>A New Model Trypanosomatid, Novymonas esmeraldas: Genomic Perception of Its 'Candidatus Pandoraea novymonadis' Endosymbiont.</title>
        <authorList>
            <person name="Zakharova A."/>
            <person name="Saura A."/>
            <person name="Butenko A."/>
            <person name="Podesvova L."/>
            <person name="Warmusova S."/>
            <person name="Kostygov A.Y."/>
            <person name="Nenarokova A."/>
            <person name="Lukes J."/>
            <person name="Opperdoes F.R."/>
            <person name="Yurchenko V."/>
        </authorList>
    </citation>
    <scope>NUCLEOTIDE SEQUENCE [LARGE SCALE GENOMIC DNA]</scope>
    <source>
        <strain evidence="2 3">E262AT.01</strain>
    </source>
</reference>
<dbReference type="InterPro" id="IPR022162">
    <property type="entry name" value="TRPC4AP"/>
</dbReference>
<feature type="compositionally biased region" description="Low complexity" evidence="1">
    <location>
        <begin position="388"/>
        <end position="404"/>
    </location>
</feature>
<evidence type="ECO:0000313" key="3">
    <source>
        <dbReference type="Proteomes" id="UP001430356"/>
    </source>
</evidence>
<dbReference type="PANTHER" id="PTHR31743">
    <property type="entry name" value="TRANSIENT RECEPTOR POTENTIAL CHANNEL 4-ASSOCIATED PROTEIN TCPC4AP"/>
    <property type="match status" value="1"/>
</dbReference>
<feature type="compositionally biased region" description="Acidic residues" evidence="1">
    <location>
        <begin position="329"/>
        <end position="350"/>
    </location>
</feature>
<evidence type="ECO:0000313" key="2">
    <source>
        <dbReference type="EMBL" id="KAK7198192.1"/>
    </source>
</evidence>
<organism evidence="2 3">
    <name type="scientific">Novymonas esmeraldas</name>
    <dbReference type="NCBI Taxonomy" id="1808958"/>
    <lineage>
        <taxon>Eukaryota</taxon>
        <taxon>Discoba</taxon>
        <taxon>Euglenozoa</taxon>
        <taxon>Kinetoplastea</taxon>
        <taxon>Metakinetoplastina</taxon>
        <taxon>Trypanosomatida</taxon>
        <taxon>Trypanosomatidae</taxon>
        <taxon>Novymonas</taxon>
    </lineage>
</organism>
<accession>A0AAW0EYU5</accession>
<feature type="compositionally biased region" description="Gly residues" evidence="1">
    <location>
        <begin position="351"/>
        <end position="360"/>
    </location>
</feature>
<feature type="compositionally biased region" description="Low complexity" evidence="1">
    <location>
        <begin position="466"/>
        <end position="501"/>
    </location>
</feature>
<name>A0AAW0EYU5_9TRYP</name>
<evidence type="ECO:0000256" key="1">
    <source>
        <dbReference type="SAM" id="MobiDB-lite"/>
    </source>
</evidence>
<gene>
    <name evidence="2" type="ORF">NESM_000775900</name>
</gene>
<dbReference type="EMBL" id="JAECZO010000136">
    <property type="protein sequence ID" value="KAK7198192.1"/>
    <property type="molecule type" value="Genomic_DNA"/>
</dbReference>
<dbReference type="GO" id="GO:0031464">
    <property type="term" value="C:Cul4A-RING E3 ubiquitin ligase complex"/>
    <property type="evidence" value="ECO:0007669"/>
    <property type="project" value="InterPro"/>
</dbReference>
<proteinExistence type="predicted"/>
<dbReference type="GO" id="GO:0019902">
    <property type="term" value="F:phosphatase binding"/>
    <property type="evidence" value="ECO:0007669"/>
    <property type="project" value="TreeGrafter"/>
</dbReference>
<protein>
    <submittedName>
        <fullName evidence="2">Uncharacterized protein</fullName>
    </submittedName>
</protein>
<dbReference type="PANTHER" id="PTHR31743:SF1">
    <property type="entry name" value="SHORT TRANSIENT RECEPTOR POTENTIAL CHANNEL 4-ASSOCIATED PROTEIN"/>
    <property type="match status" value="1"/>
</dbReference>
<comment type="caution">
    <text evidence="2">The sequence shown here is derived from an EMBL/GenBank/DDBJ whole genome shotgun (WGS) entry which is preliminary data.</text>
</comment>
<feature type="region of interest" description="Disordered" evidence="1">
    <location>
        <begin position="388"/>
        <end position="435"/>
    </location>
</feature>
<dbReference type="GO" id="GO:0006511">
    <property type="term" value="P:ubiquitin-dependent protein catabolic process"/>
    <property type="evidence" value="ECO:0007669"/>
    <property type="project" value="InterPro"/>
</dbReference>
<sequence>MSLRTLVSSGLEPLPPRRLPSYAYTSLTNSRAQDADTSAQASVALMWKLWVDGLYTDLTKRLNLVGEILENKGETRYACEFLACGGLDTYCLILCDPFNPLRFTHERASHRSTALEHGRRQRTLELIIGIYAEVMLQLTDLVADQNDLGWVIYDRYPGVIYRLIEFLDDVSLWSTATSLLEHTLACVGPVLEICKTPSLIKVLRRAAPTALAAFCRFLALLILPGLAQGQNPIVARRLHNPETLAVLRQVQRVVDSNVLWLIGEKGLVAVLVGLCELRPNGLRVQQGGRSMMMLPPEAAIIGDGQRAGTATGTTGGGGGGGEYGSPTNEEADWEDEEDEEDEEEEEEDGPDGSGTSGGSDGTADFLVDGSSLPTLFAGIERLLGIGVSQAQGPPGAPPASANPAPAAPPTPSPSRRQPTVPLDVPYATAGATPSPAIDPTALAEYLEHIRATIRSGTTAETPPPASRTTVPTPAAAADAAGAADAAASPLASSPEAPAQSAERGAFGERLLAELERMGLPREGAEQVAFLSRVTSNQFQADDPSRLVQWMLDRDMLEEDDVEQNFKSSMDIHWWVGVADTRQRWRLSDPTLLPERDDNRHTLMCSAVRRTVAPGPRPPTLQEFVAANERLSADLFEPLPHVRDLAHLDHTDTQHIVESQSEVLYLLNMFLSTFYFSDSWKLLRDCRWVPRCVAMLEAAFGLDPTLPAFVDVPPHVTLSDKLRALPRFLPPCPAADREVATAACYPATWRLVPLLKLLDSAAVVYLRDPNQIPEEETDNHQHGPDTMRKMELLRGLHEYWNAQDRREQEMVTEDEEVVTSAWRNAHAMSRVLLRDQEDSCVQVSLYQTLDSYLRTFLFYEAHRDAATCPQTLLGQTLLRSVLGRVYNGTRIPGLSGSLTPSRLQASLLQFLGELVRYHAGNLRVLCAYVAGDVDVSHLNETASSANRQHPVILSAAHEEVEAILKRPPLEREELEPFGSVLLRRFFAFGVDAHLFLRSLLLSLTPGLRSSGNYLSKPVPDTVEDARLPPTIPGIGRTSDIITGDAVRIAHVVRVSRHYAREISLAPVDGPRREGLLRELLHALARTPHRQAPENRPFPSLMCTDADMALLRRGSPLPPVGPPPRLRARLFGCDVRRQTAPAEELAAREAEDAAQLAELAPLARLLLSEPHKLVFGALCGVNIEAMEDNSRLSVVSTVLLVFLRVAALGGASAESDIRGVLVRMQPFAQHGCDVWARDERVARQGGAPPPSPDGMCGCDRRDGARHGATVAAEQESAAEERGVSGLEEVPRRCPAFMAYGSCDPPHEGSVYQREFGGCFFRSFFRLLCLWIGYYASCQRYVETVYFSSEVAFGEYKTMALYLLRLLPEYFLPPFSALAV</sequence>
<feature type="region of interest" description="Disordered" evidence="1">
    <location>
        <begin position="454"/>
        <end position="503"/>
    </location>
</feature>
<dbReference type="Proteomes" id="UP001430356">
    <property type="component" value="Unassembled WGS sequence"/>
</dbReference>
<feature type="compositionally biased region" description="Gly residues" evidence="1">
    <location>
        <begin position="313"/>
        <end position="323"/>
    </location>
</feature>
<keyword evidence="3" id="KW-1185">Reference proteome</keyword>